<feature type="compositionally biased region" description="Polar residues" evidence="1">
    <location>
        <begin position="56"/>
        <end position="78"/>
    </location>
</feature>
<feature type="non-terminal residue" evidence="2">
    <location>
        <position position="99"/>
    </location>
</feature>
<organism evidence="2">
    <name type="scientific">Arion vulgaris</name>
    <dbReference type="NCBI Taxonomy" id="1028688"/>
    <lineage>
        <taxon>Eukaryota</taxon>
        <taxon>Metazoa</taxon>
        <taxon>Spiralia</taxon>
        <taxon>Lophotrochozoa</taxon>
        <taxon>Mollusca</taxon>
        <taxon>Gastropoda</taxon>
        <taxon>Heterobranchia</taxon>
        <taxon>Euthyneura</taxon>
        <taxon>Panpulmonata</taxon>
        <taxon>Eupulmonata</taxon>
        <taxon>Stylommatophora</taxon>
        <taxon>Helicina</taxon>
        <taxon>Arionoidea</taxon>
        <taxon>Arionidae</taxon>
        <taxon>Arion</taxon>
    </lineage>
</organism>
<sequence>FSVTHPAKPRKASASKQQHLHNNRHYGNGTATGKAVANPDYFEDNSKIFTKQNCLNNGYKSVPSTSMSPVHANSNGGISHTYRDTPSSVRSSPNSSQLG</sequence>
<gene>
    <name evidence="2" type="primary">ORF13293</name>
</gene>
<feature type="non-terminal residue" evidence="2">
    <location>
        <position position="1"/>
    </location>
</feature>
<feature type="region of interest" description="Disordered" evidence="1">
    <location>
        <begin position="56"/>
        <end position="99"/>
    </location>
</feature>
<evidence type="ECO:0000313" key="2">
    <source>
        <dbReference type="EMBL" id="CEK51391.1"/>
    </source>
</evidence>
<dbReference type="EMBL" id="HACG01004526">
    <property type="protein sequence ID" value="CEK51391.1"/>
    <property type="molecule type" value="Transcribed_RNA"/>
</dbReference>
<reference evidence="2" key="1">
    <citation type="submission" date="2014-12" db="EMBL/GenBank/DDBJ databases">
        <title>Insight into the proteome of Arion vulgaris.</title>
        <authorList>
            <person name="Aradska J."/>
            <person name="Bulat T."/>
            <person name="Smidak R."/>
            <person name="Sarate P."/>
            <person name="Gangsoo J."/>
            <person name="Sialana F."/>
            <person name="Bilban M."/>
            <person name="Lubec G."/>
        </authorList>
    </citation>
    <scope>NUCLEOTIDE SEQUENCE</scope>
    <source>
        <tissue evidence="2">Skin</tissue>
    </source>
</reference>
<feature type="region of interest" description="Disordered" evidence="1">
    <location>
        <begin position="1"/>
        <end position="38"/>
    </location>
</feature>
<protein>
    <submittedName>
        <fullName evidence="2">Uncharacterized protein</fullName>
    </submittedName>
</protein>
<dbReference type="AlphaFoldDB" id="A0A0B6Y6E5"/>
<feature type="compositionally biased region" description="Basic residues" evidence="1">
    <location>
        <begin position="7"/>
        <end position="24"/>
    </location>
</feature>
<proteinExistence type="predicted"/>
<evidence type="ECO:0000256" key="1">
    <source>
        <dbReference type="SAM" id="MobiDB-lite"/>
    </source>
</evidence>
<accession>A0A0B6Y6E5</accession>
<feature type="compositionally biased region" description="Low complexity" evidence="1">
    <location>
        <begin position="87"/>
        <end position="99"/>
    </location>
</feature>
<name>A0A0B6Y6E5_9EUPU</name>